<dbReference type="Proteomes" id="UP000831859">
    <property type="component" value="Chromosome"/>
</dbReference>
<accession>A0ABY4PI75</accession>
<evidence type="ECO:0000256" key="6">
    <source>
        <dbReference type="SAM" id="Phobius"/>
    </source>
</evidence>
<evidence type="ECO:0000256" key="4">
    <source>
        <dbReference type="ARBA" id="ARBA00022989"/>
    </source>
</evidence>
<keyword evidence="4 6" id="KW-1133">Transmembrane helix</keyword>
<comment type="subcellular location">
    <subcellularLocation>
        <location evidence="1">Membrane</location>
        <topology evidence="1">Multi-pass membrane protein</topology>
    </subcellularLocation>
</comment>
<name>A0ABY4PI75_9LACO</name>
<dbReference type="InterPro" id="IPR001046">
    <property type="entry name" value="NRAMP_fam"/>
</dbReference>
<feature type="transmembrane region" description="Helical" evidence="6">
    <location>
        <begin position="249"/>
        <end position="280"/>
    </location>
</feature>
<dbReference type="Pfam" id="PF01566">
    <property type="entry name" value="Nramp"/>
    <property type="match status" value="1"/>
</dbReference>
<proteinExistence type="predicted"/>
<feature type="transmembrane region" description="Helical" evidence="6">
    <location>
        <begin position="203"/>
        <end position="229"/>
    </location>
</feature>
<dbReference type="RefSeq" id="WP_249511101.1">
    <property type="nucleotide sequence ID" value="NZ_CP093362.1"/>
</dbReference>
<feature type="transmembrane region" description="Helical" evidence="6">
    <location>
        <begin position="65"/>
        <end position="88"/>
    </location>
</feature>
<feature type="transmembrane region" description="Helical" evidence="6">
    <location>
        <begin position="125"/>
        <end position="144"/>
    </location>
</feature>
<keyword evidence="5 6" id="KW-0472">Membrane</keyword>
<dbReference type="EMBL" id="CP093362">
    <property type="protein sequence ID" value="UQS85122.1"/>
    <property type="molecule type" value="Genomic_DNA"/>
</dbReference>
<feature type="transmembrane region" description="Helical" evidence="6">
    <location>
        <begin position="20"/>
        <end position="38"/>
    </location>
</feature>
<dbReference type="PANTHER" id="PTHR11706:SF33">
    <property type="entry name" value="NATURAL RESISTANCE-ASSOCIATED MACROPHAGE PROTEIN 2"/>
    <property type="match status" value="1"/>
</dbReference>
<keyword evidence="2" id="KW-0813">Transport</keyword>
<keyword evidence="8" id="KW-1185">Reference proteome</keyword>
<evidence type="ECO:0000313" key="8">
    <source>
        <dbReference type="Proteomes" id="UP000831859"/>
    </source>
</evidence>
<protein>
    <submittedName>
        <fullName evidence="7">Divalent metal cation transporter</fullName>
    </submittedName>
</protein>
<evidence type="ECO:0000256" key="2">
    <source>
        <dbReference type="ARBA" id="ARBA00022448"/>
    </source>
</evidence>
<evidence type="ECO:0000256" key="5">
    <source>
        <dbReference type="ARBA" id="ARBA00023136"/>
    </source>
</evidence>
<feature type="transmembrane region" description="Helical" evidence="6">
    <location>
        <begin position="164"/>
        <end position="182"/>
    </location>
</feature>
<keyword evidence="3 6" id="KW-0812">Transmembrane</keyword>
<feature type="transmembrane region" description="Helical" evidence="6">
    <location>
        <begin position="362"/>
        <end position="384"/>
    </location>
</feature>
<gene>
    <name evidence="7" type="ORF">MOO46_00510</name>
</gene>
<reference evidence="7 8" key="1">
    <citation type="journal article" date="2022" name="Int. J. Syst. Evol. Microbiol.">
        <title>Apilactobacillus apisilvae sp. nov., Nicolia spurrieriana gen. nov. sp. nov., Bombilactobacillus folatiphilus sp. nov. and Bombilactobacillus thymidiniphilus sp. nov., four new lactic acid bacterial isolates from stingless bees Tetragonula carbonaria and Austroplebeia australis.</title>
        <authorList>
            <person name="Oliphant S.A."/>
            <person name="Watson-Haigh N.S."/>
            <person name="Sumby K.M."/>
            <person name="Gardner J."/>
            <person name="Groom S."/>
            <person name="Jiranek V."/>
        </authorList>
    </citation>
    <scope>NUCLEOTIDE SEQUENCE [LARGE SCALE GENOMIC DNA]</scope>
    <source>
        <strain evidence="7 8">SG5_A10</strain>
    </source>
</reference>
<feature type="transmembrane region" description="Helical" evidence="6">
    <location>
        <begin position="94"/>
        <end position="113"/>
    </location>
</feature>
<evidence type="ECO:0000256" key="1">
    <source>
        <dbReference type="ARBA" id="ARBA00004141"/>
    </source>
</evidence>
<feature type="transmembrane region" description="Helical" evidence="6">
    <location>
        <begin position="327"/>
        <end position="350"/>
    </location>
</feature>
<dbReference type="PANTHER" id="PTHR11706">
    <property type="entry name" value="SOLUTE CARRIER PROTEIN FAMILY 11 MEMBER"/>
    <property type="match status" value="1"/>
</dbReference>
<evidence type="ECO:0000313" key="7">
    <source>
        <dbReference type="EMBL" id="UQS85122.1"/>
    </source>
</evidence>
<evidence type="ECO:0000256" key="3">
    <source>
        <dbReference type="ARBA" id="ARBA00022692"/>
    </source>
</evidence>
<sequence>MLADTDAGCLLTAAQSGAQYGYAMILPQVILMPILYMAQEMTVRLGIVTKKGHGELIREYFGKKWAYLSAITLLISVIGALITEFIGIAGVGELFGIPKTITIPMAIILLAGIGLKGSYKRVEHIGLAVGLFELVFIIGLFFIHPNFNEMINGMKNVPLSDPNYIYLIAANVGAVIMPWMIFYQQSAVIDKNLKPEMIKVEKYDTAIGTVITQGIMIGYIILFATIVAAKNKYINFNLVIDLANALGSFSGIGIAKVIIGLSILGGSLVAALVVALAGTWGMTEVLNWKHSLNNKLRKNNLGFYSIYILVFIISGIMVLYMDNMVDITISIEILNALMTPIVLGFLLLLENKALPSQYKSKGFYKWIVITCCSFVMIFGIYMIGPSLKIW</sequence>
<feature type="transmembrane region" description="Helical" evidence="6">
    <location>
        <begin position="301"/>
        <end position="321"/>
    </location>
</feature>
<organism evidence="7 8">
    <name type="scientific">Apilactobacillus apisilvae</name>
    <dbReference type="NCBI Taxonomy" id="2923364"/>
    <lineage>
        <taxon>Bacteria</taxon>
        <taxon>Bacillati</taxon>
        <taxon>Bacillota</taxon>
        <taxon>Bacilli</taxon>
        <taxon>Lactobacillales</taxon>
        <taxon>Lactobacillaceae</taxon>
        <taxon>Apilactobacillus</taxon>
    </lineage>
</organism>